<dbReference type="Proteomes" id="UP000199071">
    <property type="component" value="Unassembled WGS sequence"/>
</dbReference>
<proteinExistence type="predicted"/>
<dbReference type="EMBL" id="FMXQ01000003">
    <property type="protein sequence ID" value="SDB21512.1"/>
    <property type="molecule type" value="Genomic_DNA"/>
</dbReference>
<dbReference type="STRING" id="665467.SAMN02982931_01602"/>
<evidence type="ECO:0000313" key="3">
    <source>
        <dbReference type="Proteomes" id="UP000199071"/>
    </source>
</evidence>
<reference evidence="2 3" key="1">
    <citation type="submission" date="2016-10" db="EMBL/GenBank/DDBJ databases">
        <authorList>
            <person name="de Groot N.N."/>
        </authorList>
    </citation>
    <scope>NUCLEOTIDE SEQUENCE [LARGE SCALE GENOMIC DNA]</scope>
    <source>
        <strain evidence="2 3">ATCC 35022</strain>
    </source>
</reference>
<protein>
    <submittedName>
        <fullName evidence="2">Uncharacterized protein</fullName>
    </submittedName>
</protein>
<dbReference type="AlphaFoldDB" id="A0A1G6BLN3"/>
<sequence length="78" mass="8625">MAKYILNQNQQDSASGANNELHDETPGACNRLPLSSNRLDVGYFSNCGEAMAEARRKYPSLSSRLDGCYYCCPTCHSE</sequence>
<accession>A0A1G6BLN3</accession>
<dbReference type="OrthoDB" id="47198at2"/>
<evidence type="ECO:0000313" key="2">
    <source>
        <dbReference type="EMBL" id="SDB21512.1"/>
    </source>
</evidence>
<gene>
    <name evidence="2" type="ORF">SAMN02982931_01602</name>
</gene>
<keyword evidence="3" id="KW-1185">Reference proteome</keyword>
<organism evidence="2 3">
    <name type="scientific">Bauldia litoralis</name>
    <dbReference type="NCBI Taxonomy" id="665467"/>
    <lineage>
        <taxon>Bacteria</taxon>
        <taxon>Pseudomonadati</taxon>
        <taxon>Pseudomonadota</taxon>
        <taxon>Alphaproteobacteria</taxon>
        <taxon>Hyphomicrobiales</taxon>
        <taxon>Kaistiaceae</taxon>
        <taxon>Bauldia</taxon>
    </lineage>
</organism>
<dbReference type="RefSeq" id="WP_090875892.1">
    <property type="nucleotide sequence ID" value="NZ_FMXQ01000003.1"/>
</dbReference>
<name>A0A1G6BLN3_9HYPH</name>
<feature type="region of interest" description="Disordered" evidence="1">
    <location>
        <begin position="1"/>
        <end position="24"/>
    </location>
</feature>
<feature type="compositionally biased region" description="Polar residues" evidence="1">
    <location>
        <begin position="1"/>
        <end position="18"/>
    </location>
</feature>
<evidence type="ECO:0000256" key="1">
    <source>
        <dbReference type="SAM" id="MobiDB-lite"/>
    </source>
</evidence>